<reference evidence="5" key="1">
    <citation type="submission" date="2009-01" db="EMBL/GenBank/DDBJ databases">
        <title>Complete sequence of Anaeromyxobacter dehalogenans 2CP-1.</title>
        <authorList>
            <consortium name="US DOE Joint Genome Institute"/>
            <person name="Lucas S."/>
            <person name="Copeland A."/>
            <person name="Lapidus A."/>
            <person name="Glavina del Rio T."/>
            <person name="Dalin E."/>
            <person name="Tice H."/>
            <person name="Bruce D."/>
            <person name="Goodwin L."/>
            <person name="Pitluck S."/>
            <person name="Saunders E."/>
            <person name="Brettin T."/>
            <person name="Detter J.C."/>
            <person name="Han C."/>
            <person name="Larimer F."/>
            <person name="Land M."/>
            <person name="Hauser L."/>
            <person name="Kyrpides N."/>
            <person name="Ovchinnikova G."/>
            <person name="Beliaev A.S."/>
            <person name="Richardson P."/>
        </authorList>
    </citation>
    <scope>NUCLEOTIDE SEQUENCE</scope>
    <source>
        <strain evidence="5">2CP-1</strain>
    </source>
</reference>
<dbReference type="PANTHER" id="PTHR35092:SF1">
    <property type="entry name" value="CHLORINASE MJ1651"/>
    <property type="match status" value="1"/>
</dbReference>
<dbReference type="Gene3D" id="3.40.50.10790">
    <property type="entry name" value="S-adenosyl-l-methionine hydroxide adenosyltransferase, N-terminal"/>
    <property type="match status" value="1"/>
</dbReference>
<dbReference type="EMBL" id="CP001359">
    <property type="protein sequence ID" value="ACL64941.1"/>
    <property type="molecule type" value="Genomic_DNA"/>
</dbReference>
<gene>
    <name evidence="5" type="ordered locus">A2cp1_1597</name>
</gene>
<dbReference type="HOGENOM" id="CLU_059734_0_0_7"/>
<dbReference type="PANTHER" id="PTHR35092">
    <property type="entry name" value="CHLORINASE MJ1651"/>
    <property type="match status" value="1"/>
</dbReference>
<keyword evidence="1" id="KW-0949">S-adenosyl-L-methionine</keyword>
<evidence type="ECO:0000256" key="1">
    <source>
        <dbReference type="ARBA" id="ARBA00022691"/>
    </source>
</evidence>
<dbReference type="AlphaFoldDB" id="B8J586"/>
<evidence type="ECO:0000259" key="3">
    <source>
        <dbReference type="Pfam" id="PF01887"/>
    </source>
</evidence>
<dbReference type="Pfam" id="PF20257">
    <property type="entry name" value="SAM_HAT_C"/>
    <property type="match status" value="1"/>
</dbReference>
<protein>
    <recommendedName>
        <fullName evidence="7">SAM-dependent chlorinase/fluorinase</fullName>
    </recommendedName>
</protein>
<sequence>MAGPLFTLTTDFGAGSGFPAQMKAVLLVAFPDARLVDVSHEVPAFDVLAGALMLEACLPWFPREAVHLAVVDPGVGTARRALCVVDPEGRRLLGPDNGLLTPFLGQGARAWALATGGVLAAPRTATFHGRDLFAPAAIYLARGGTPAALGREAADPVRLEWPAAEVAGGELRGVALAADRFGNVVTSIRAADLGGAAVGAAFAGDQPARWVRTFGEGAPGELVALVGSGGRVELAIREGSAAARLGDARGLTIRLVLGPAVSP</sequence>
<evidence type="ECO:0000256" key="2">
    <source>
        <dbReference type="ARBA" id="ARBA00024035"/>
    </source>
</evidence>
<dbReference type="Proteomes" id="UP000007089">
    <property type="component" value="Chromosome"/>
</dbReference>
<dbReference type="InterPro" id="IPR046470">
    <property type="entry name" value="SAM_HAT_C"/>
</dbReference>
<proteinExistence type="inferred from homology"/>
<evidence type="ECO:0008006" key="7">
    <source>
        <dbReference type="Google" id="ProtNLM"/>
    </source>
</evidence>
<dbReference type="Pfam" id="PF01887">
    <property type="entry name" value="SAM_HAT_N"/>
    <property type="match status" value="1"/>
</dbReference>
<dbReference type="InterPro" id="IPR023227">
    <property type="entry name" value="SAM_OH_AdoTrfase_C_sf"/>
</dbReference>
<dbReference type="SUPFAM" id="SSF101852">
    <property type="entry name" value="Bacterial fluorinating enzyme, C-terminal domain"/>
    <property type="match status" value="1"/>
</dbReference>
<dbReference type="Gene3D" id="2.40.30.90">
    <property type="entry name" value="Bacterial fluorinating enzyme like"/>
    <property type="match status" value="1"/>
</dbReference>
<name>B8J586_ANAD2</name>
<keyword evidence="6" id="KW-1185">Reference proteome</keyword>
<comment type="similarity">
    <text evidence="2">Belongs to the SAM hydrolase / SAM-dependent halogenase family.</text>
</comment>
<dbReference type="KEGG" id="acp:A2cp1_1597"/>
<dbReference type="RefSeq" id="WP_012632871.1">
    <property type="nucleotide sequence ID" value="NC_011891.1"/>
</dbReference>
<dbReference type="PIRSF" id="PIRSF006779">
    <property type="entry name" value="UCP006779"/>
    <property type="match status" value="1"/>
</dbReference>
<feature type="domain" description="S-adenosyl-l-methionine hydroxide adenosyltransferase C-terminal" evidence="4">
    <location>
        <begin position="176"/>
        <end position="250"/>
    </location>
</feature>
<dbReference type="InterPro" id="IPR002747">
    <property type="entry name" value="SAM_OH_AdoTrfase"/>
</dbReference>
<evidence type="ECO:0000313" key="5">
    <source>
        <dbReference type="EMBL" id="ACL64941.1"/>
    </source>
</evidence>
<evidence type="ECO:0000259" key="4">
    <source>
        <dbReference type="Pfam" id="PF20257"/>
    </source>
</evidence>
<dbReference type="InterPro" id="IPR023228">
    <property type="entry name" value="SAM_OH_AdoTrfase_N_sf"/>
</dbReference>
<dbReference type="InterPro" id="IPR046469">
    <property type="entry name" value="SAM_HAT_N"/>
</dbReference>
<evidence type="ECO:0000313" key="6">
    <source>
        <dbReference type="Proteomes" id="UP000007089"/>
    </source>
</evidence>
<organism evidence="5 6">
    <name type="scientific">Anaeromyxobacter dehalogenans (strain ATCC BAA-258 / DSM 21875 / 2CP-1)</name>
    <dbReference type="NCBI Taxonomy" id="455488"/>
    <lineage>
        <taxon>Bacteria</taxon>
        <taxon>Pseudomonadati</taxon>
        <taxon>Myxococcota</taxon>
        <taxon>Myxococcia</taxon>
        <taxon>Myxococcales</taxon>
        <taxon>Cystobacterineae</taxon>
        <taxon>Anaeromyxobacteraceae</taxon>
        <taxon>Anaeromyxobacter</taxon>
    </lineage>
</organism>
<feature type="domain" description="S-adenosyl-l-methionine hydroxide adenosyltransferase N-terminal" evidence="3">
    <location>
        <begin position="7"/>
        <end position="150"/>
    </location>
</feature>
<accession>B8J586</accession>
<dbReference type="SUPFAM" id="SSF102522">
    <property type="entry name" value="Bacterial fluorinating enzyme, N-terminal domain"/>
    <property type="match status" value="1"/>
</dbReference>